<evidence type="ECO:0000256" key="5">
    <source>
        <dbReference type="SAM" id="MobiDB-lite"/>
    </source>
</evidence>
<dbReference type="PANTHER" id="PTHR13318">
    <property type="entry name" value="PARTNER OF PAIRED, ISOFORM B-RELATED"/>
    <property type="match status" value="1"/>
</dbReference>
<dbReference type="Gene3D" id="3.80.10.10">
    <property type="entry name" value="Ribonuclease Inhibitor"/>
    <property type="match status" value="2"/>
</dbReference>
<dbReference type="CDD" id="cd12109">
    <property type="entry name" value="Hr_FBXL5"/>
    <property type="match status" value="1"/>
</dbReference>
<organism evidence="7 8">
    <name type="scientific">Patella caerulea</name>
    <name type="common">Rayed Mediterranean limpet</name>
    <dbReference type="NCBI Taxonomy" id="87958"/>
    <lineage>
        <taxon>Eukaryota</taxon>
        <taxon>Metazoa</taxon>
        <taxon>Spiralia</taxon>
        <taxon>Lophotrochozoa</taxon>
        <taxon>Mollusca</taxon>
        <taxon>Gastropoda</taxon>
        <taxon>Patellogastropoda</taxon>
        <taxon>Patelloidea</taxon>
        <taxon>Patellidae</taxon>
        <taxon>Patella</taxon>
    </lineage>
</organism>
<evidence type="ECO:0000256" key="3">
    <source>
        <dbReference type="ARBA" id="ARBA00022786"/>
    </source>
</evidence>
<evidence type="ECO:0000256" key="2">
    <source>
        <dbReference type="ARBA" id="ARBA00022723"/>
    </source>
</evidence>
<dbReference type="GO" id="GO:0006879">
    <property type="term" value="P:intracellular iron ion homeostasis"/>
    <property type="evidence" value="ECO:0007669"/>
    <property type="project" value="InterPro"/>
</dbReference>
<evidence type="ECO:0000256" key="4">
    <source>
        <dbReference type="ARBA" id="ARBA00023004"/>
    </source>
</evidence>
<dbReference type="GO" id="GO:0031146">
    <property type="term" value="P:SCF-dependent proteasomal ubiquitin-dependent protein catabolic process"/>
    <property type="evidence" value="ECO:0007669"/>
    <property type="project" value="TreeGrafter"/>
</dbReference>
<dbReference type="Pfam" id="PF12937">
    <property type="entry name" value="F-box-like"/>
    <property type="match status" value="1"/>
</dbReference>
<comment type="caution">
    <text evidence="7">The sequence shown here is derived from an EMBL/GenBank/DDBJ whole genome shotgun (WGS) entry which is preliminary data.</text>
</comment>
<dbReference type="Gene3D" id="1.20.1280.50">
    <property type="match status" value="1"/>
</dbReference>
<dbReference type="SUPFAM" id="SSF52047">
    <property type="entry name" value="RNI-like"/>
    <property type="match status" value="1"/>
</dbReference>
<dbReference type="PANTHER" id="PTHR13318:SF19">
    <property type="entry name" value="F-BOX_LRR-REPEAT PROTEIN 5"/>
    <property type="match status" value="1"/>
</dbReference>
<sequence length="643" mass="73265">MAPNWPEEVDVFSVPHSRMKELVQGYLDQMTSTNFSNVIHLTTLLKHLCDTFREFKVHEQIENKYILCKLRQKLRSLSIRNSAVCNCHSDNRLTEMLELVEDGFDWTWRPQADRMHYGFKLRRALEDFTQTFIPHMEEEEAVFQPMLIEYFSYDELKAIKAEVIHQHLTNGSENYQEEKFVEDTKSREVSEDEEDDVKSSLDRLPDEVLLLLFKYLSPVDLCRCSRVSRRFNHLALDSSLWTQLYPVQWVKGIWSVDEVYDNESDYDKDVHDTYIVIDEDADIDESPGSELSSGGDDNVRQVKREVKVLLSIVKYLLPRVGSAVKIFNLAYSQGISNGMVKRILKLCPNLEHLNLRQTRVTDGAFKILGQTKCGQKLRHIDLSGCDGITDGTLRKISQIFTDATNVKQNKILAKTLQNCVGTRDNVSAIPELVNQVTCSQCGRKNVSDSINDKLASSEKLLSVDTTVSILQDCLFENYSRCDQSTGLSELQIEFDQLVSLVKGGNSDPYQTQTKIDFSMTTEQEVPSSTTTVNGSNVSSDTDDTSEIPAISQLEYLNLSGCHRLTDTGIGYLIKMERLPWLRYLDLSGCFNMTGSVIRQLVSICPVLDHSQLYYCDNLTEDPFPQTASGCLNVDCQSRYCCRK</sequence>
<accession>A0AAN8JIE9</accession>
<dbReference type="InterPro" id="IPR006553">
    <property type="entry name" value="Leu-rich_rpt_Cys-con_subtyp"/>
</dbReference>
<dbReference type="GO" id="GO:0046872">
    <property type="term" value="F:metal ion binding"/>
    <property type="evidence" value="ECO:0007669"/>
    <property type="project" value="UniProtKB-KW"/>
</dbReference>
<gene>
    <name evidence="7" type="ORF">SNE40_013526</name>
</gene>
<feature type="compositionally biased region" description="Basic and acidic residues" evidence="5">
    <location>
        <begin position="176"/>
        <end position="189"/>
    </location>
</feature>
<dbReference type="AlphaFoldDB" id="A0AAN8JIE9"/>
<dbReference type="InterPro" id="IPR036047">
    <property type="entry name" value="F-box-like_dom_sf"/>
</dbReference>
<evidence type="ECO:0000259" key="6">
    <source>
        <dbReference type="PROSITE" id="PS50181"/>
    </source>
</evidence>
<dbReference type="EMBL" id="JAZGQO010000010">
    <property type="protein sequence ID" value="KAK6174979.1"/>
    <property type="molecule type" value="Genomic_DNA"/>
</dbReference>
<keyword evidence="8" id="KW-1185">Reference proteome</keyword>
<name>A0AAN8JIE9_PATCE</name>
<keyword evidence="2" id="KW-0479">Metal-binding</keyword>
<dbReference type="Pfam" id="PF13516">
    <property type="entry name" value="LRR_6"/>
    <property type="match status" value="2"/>
</dbReference>
<evidence type="ECO:0000313" key="7">
    <source>
        <dbReference type="EMBL" id="KAK6174979.1"/>
    </source>
</evidence>
<feature type="region of interest" description="Disordered" evidence="5">
    <location>
        <begin position="175"/>
        <end position="198"/>
    </location>
</feature>
<keyword evidence="3" id="KW-0833">Ubl conjugation pathway</keyword>
<feature type="domain" description="F-box" evidence="6">
    <location>
        <begin position="198"/>
        <end position="244"/>
    </location>
</feature>
<dbReference type="InterPro" id="IPR045808">
    <property type="entry name" value="Hr_FBXL5"/>
</dbReference>
<protein>
    <recommendedName>
        <fullName evidence="6">F-box domain-containing protein</fullName>
    </recommendedName>
</protein>
<dbReference type="PROSITE" id="PS50181">
    <property type="entry name" value="FBOX"/>
    <property type="match status" value="1"/>
</dbReference>
<evidence type="ECO:0000313" key="8">
    <source>
        <dbReference type="Proteomes" id="UP001347796"/>
    </source>
</evidence>
<evidence type="ECO:0000256" key="1">
    <source>
        <dbReference type="ARBA" id="ARBA00022490"/>
    </source>
</evidence>
<dbReference type="InterPro" id="IPR001611">
    <property type="entry name" value="Leu-rich_rpt"/>
</dbReference>
<proteinExistence type="predicted"/>
<dbReference type="SUPFAM" id="SSF81383">
    <property type="entry name" value="F-box domain"/>
    <property type="match status" value="1"/>
</dbReference>
<dbReference type="GO" id="GO:0019005">
    <property type="term" value="C:SCF ubiquitin ligase complex"/>
    <property type="evidence" value="ECO:0007669"/>
    <property type="project" value="TreeGrafter"/>
</dbReference>
<reference evidence="7 8" key="1">
    <citation type="submission" date="2024-01" db="EMBL/GenBank/DDBJ databases">
        <title>The genome of the rayed Mediterranean limpet Patella caerulea (Linnaeus, 1758).</title>
        <authorList>
            <person name="Anh-Thu Weber A."/>
            <person name="Halstead-Nussloch G."/>
        </authorList>
    </citation>
    <scope>NUCLEOTIDE SEQUENCE [LARGE SCALE GENOMIC DNA]</scope>
    <source>
        <strain evidence="7">AATW-2023a</strain>
        <tissue evidence="7">Whole specimen</tissue>
    </source>
</reference>
<keyword evidence="1" id="KW-0963">Cytoplasm</keyword>
<dbReference type="Proteomes" id="UP001347796">
    <property type="component" value="Unassembled WGS sequence"/>
</dbReference>
<dbReference type="InterPro" id="IPR001810">
    <property type="entry name" value="F-box_dom"/>
</dbReference>
<feature type="compositionally biased region" description="Low complexity" evidence="5">
    <location>
        <begin position="527"/>
        <end position="539"/>
    </location>
</feature>
<feature type="region of interest" description="Disordered" evidence="5">
    <location>
        <begin position="524"/>
        <end position="543"/>
    </location>
</feature>
<dbReference type="SMART" id="SM00367">
    <property type="entry name" value="LRR_CC"/>
    <property type="match status" value="4"/>
</dbReference>
<dbReference type="Gene3D" id="1.20.120.520">
    <property type="entry name" value="nmb1532 protein domain like"/>
    <property type="match status" value="1"/>
</dbReference>
<dbReference type="SMART" id="SM00256">
    <property type="entry name" value="FBOX"/>
    <property type="match status" value="1"/>
</dbReference>
<dbReference type="InterPro" id="IPR032675">
    <property type="entry name" value="LRR_dom_sf"/>
</dbReference>
<keyword evidence="4" id="KW-0408">Iron</keyword>